<feature type="signal peptide" evidence="1">
    <location>
        <begin position="1"/>
        <end position="19"/>
    </location>
</feature>
<evidence type="ECO:0000313" key="3">
    <source>
        <dbReference type="EMBL" id="KJH51770.1"/>
    </source>
</evidence>
<keyword evidence="1" id="KW-0732">Signal</keyword>
<name>A0A0D8Y4Y1_DICVI</name>
<evidence type="ECO:0000259" key="2">
    <source>
        <dbReference type="Pfam" id="PF02520"/>
    </source>
</evidence>
<dbReference type="AlphaFoldDB" id="A0A0D8Y4Y1"/>
<dbReference type="InterPro" id="IPR003677">
    <property type="entry name" value="ANIS5_cation-bd"/>
</dbReference>
<keyword evidence="4" id="KW-1185">Reference proteome</keyword>
<dbReference type="Proteomes" id="UP000053766">
    <property type="component" value="Unassembled WGS sequence"/>
</dbReference>
<gene>
    <name evidence="3" type="ORF">DICVIV_02082</name>
</gene>
<dbReference type="Pfam" id="PF02520">
    <property type="entry name" value="ANIS5_cation-bd"/>
    <property type="match status" value="1"/>
</dbReference>
<organism evidence="3 4">
    <name type="scientific">Dictyocaulus viviparus</name>
    <name type="common">Bovine lungworm</name>
    <dbReference type="NCBI Taxonomy" id="29172"/>
    <lineage>
        <taxon>Eukaryota</taxon>
        <taxon>Metazoa</taxon>
        <taxon>Ecdysozoa</taxon>
        <taxon>Nematoda</taxon>
        <taxon>Chromadorea</taxon>
        <taxon>Rhabditida</taxon>
        <taxon>Rhabditina</taxon>
        <taxon>Rhabditomorpha</taxon>
        <taxon>Strongyloidea</taxon>
        <taxon>Metastrongylidae</taxon>
        <taxon>Dictyocaulus</taxon>
    </lineage>
</organism>
<dbReference type="STRING" id="29172.A0A0D8Y4Y1"/>
<dbReference type="OrthoDB" id="10480531at2759"/>
<sequence>MFKFIVISVLFVHIGITDGQTRRDLPRINVTMKMYEWARRHNLSAELNKYLRERFDEAQKLYSEVAIVLQQLPEFFDKLERIKENLELSEVTADQMQEELFNAVNQTVASAACCIYWHVQNLNDMNGDFEGSNYYDDNVLVDYHDIYKDGYPHHYSDSLGMHSKSNTDGYQL</sequence>
<feature type="chain" id="PRO_5002336466" description="SXP/RAL-2 family protein Ani s 5-like cation-binding domain-containing protein" evidence="1">
    <location>
        <begin position="20"/>
        <end position="172"/>
    </location>
</feature>
<evidence type="ECO:0000313" key="4">
    <source>
        <dbReference type="Proteomes" id="UP000053766"/>
    </source>
</evidence>
<reference evidence="4" key="2">
    <citation type="journal article" date="2016" name="Sci. Rep.">
        <title>Dictyocaulus viviparus genome, variome and transcriptome elucidate lungworm biology and support future intervention.</title>
        <authorList>
            <person name="McNulty S.N."/>
            <person name="Strube C."/>
            <person name="Rosa B.A."/>
            <person name="Martin J.C."/>
            <person name="Tyagi R."/>
            <person name="Choi Y.J."/>
            <person name="Wang Q."/>
            <person name="Hallsworth Pepin K."/>
            <person name="Zhang X."/>
            <person name="Ozersky P."/>
            <person name="Wilson R.K."/>
            <person name="Sternberg P.W."/>
            <person name="Gasser R.B."/>
            <person name="Mitreva M."/>
        </authorList>
    </citation>
    <scope>NUCLEOTIDE SEQUENCE [LARGE SCALE GENOMIC DNA]</scope>
    <source>
        <strain evidence="4">HannoverDv2000</strain>
    </source>
</reference>
<accession>A0A0D8Y4Y1</accession>
<protein>
    <recommendedName>
        <fullName evidence="2">SXP/RAL-2 family protein Ani s 5-like cation-binding domain-containing protein</fullName>
    </recommendedName>
</protein>
<proteinExistence type="predicted"/>
<dbReference type="EMBL" id="KN716177">
    <property type="protein sequence ID" value="KJH51770.1"/>
    <property type="molecule type" value="Genomic_DNA"/>
</dbReference>
<feature type="domain" description="SXP/RAL-2 family protein Ani s 5-like cation-binding" evidence="2">
    <location>
        <begin position="30"/>
        <end position="104"/>
    </location>
</feature>
<evidence type="ECO:0000256" key="1">
    <source>
        <dbReference type="SAM" id="SignalP"/>
    </source>
</evidence>
<reference evidence="3 4" key="1">
    <citation type="submission" date="2013-11" db="EMBL/GenBank/DDBJ databases">
        <title>Draft genome of the bovine lungworm Dictyocaulus viviparus.</title>
        <authorList>
            <person name="Mitreva M."/>
        </authorList>
    </citation>
    <scope>NUCLEOTIDE SEQUENCE [LARGE SCALE GENOMIC DNA]</scope>
    <source>
        <strain evidence="3 4">HannoverDv2000</strain>
    </source>
</reference>